<reference evidence="2" key="1">
    <citation type="submission" date="2020-09" db="EMBL/GenBank/DDBJ databases">
        <title>Genome-Enabled Discovery of Anthraquinone Biosynthesis in Senna tora.</title>
        <authorList>
            <person name="Kang S.-H."/>
            <person name="Pandey R.P."/>
            <person name="Lee C.-M."/>
            <person name="Sim J.-S."/>
            <person name="Jeong J.-T."/>
            <person name="Choi B.-S."/>
            <person name="Jung M."/>
            <person name="Ginzburg D."/>
            <person name="Zhao K."/>
            <person name="Won S.Y."/>
            <person name="Oh T.-J."/>
            <person name="Yu Y."/>
            <person name="Kim N.-H."/>
            <person name="Lee O.R."/>
            <person name="Lee T.-H."/>
            <person name="Bashyal P."/>
            <person name="Kim T.-S."/>
            <person name="Lee W.-H."/>
            <person name="Kawkins C."/>
            <person name="Kim C.-K."/>
            <person name="Kim J.S."/>
            <person name="Ahn B.O."/>
            <person name="Rhee S.Y."/>
            <person name="Sohng J.K."/>
        </authorList>
    </citation>
    <scope>NUCLEOTIDE SEQUENCE</scope>
    <source>
        <tissue evidence="2">Leaf</tissue>
    </source>
</reference>
<gene>
    <name evidence="2" type="ORF">G2W53_035454</name>
</gene>
<proteinExistence type="predicted"/>
<feature type="compositionally biased region" description="Polar residues" evidence="1">
    <location>
        <begin position="43"/>
        <end position="62"/>
    </location>
</feature>
<dbReference type="Proteomes" id="UP000634136">
    <property type="component" value="Unassembled WGS sequence"/>
</dbReference>
<accession>A0A834SSY3</accession>
<sequence length="62" mass="6896">MPTVIEDRSCRDEQIENMIHDAFGYHPSNERVDPVEEVVPNEGSGQLSPEVASRSTPSLNND</sequence>
<dbReference type="EMBL" id="JAAIUW010000011">
    <property type="protein sequence ID" value="KAF7808711.1"/>
    <property type="molecule type" value="Genomic_DNA"/>
</dbReference>
<evidence type="ECO:0000313" key="2">
    <source>
        <dbReference type="EMBL" id="KAF7808711.1"/>
    </source>
</evidence>
<evidence type="ECO:0000256" key="1">
    <source>
        <dbReference type="SAM" id="MobiDB-lite"/>
    </source>
</evidence>
<name>A0A834SSY3_9FABA</name>
<dbReference type="AlphaFoldDB" id="A0A834SSY3"/>
<comment type="caution">
    <text evidence="2">The sequence shown here is derived from an EMBL/GenBank/DDBJ whole genome shotgun (WGS) entry which is preliminary data.</text>
</comment>
<feature type="region of interest" description="Disordered" evidence="1">
    <location>
        <begin position="23"/>
        <end position="62"/>
    </location>
</feature>
<organism evidence="2 3">
    <name type="scientific">Senna tora</name>
    <dbReference type="NCBI Taxonomy" id="362788"/>
    <lineage>
        <taxon>Eukaryota</taxon>
        <taxon>Viridiplantae</taxon>
        <taxon>Streptophyta</taxon>
        <taxon>Embryophyta</taxon>
        <taxon>Tracheophyta</taxon>
        <taxon>Spermatophyta</taxon>
        <taxon>Magnoliopsida</taxon>
        <taxon>eudicotyledons</taxon>
        <taxon>Gunneridae</taxon>
        <taxon>Pentapetalae</taxon>
        <taxon>rosids</taxon>
        <taxon>fabids</taxon>
        <taxon>Fabales</taxon>
        <taxon>Fabaceae</taxon>
        <taxon>Caesalpinioideae</taxon>
        <taxon>Cassia clade</taxon>
        <taxon>Senna</taxon>
    </lineage>
</organism>
<evidence type="ECO:0000313" key="3">
    <source>
        <dbReference type="Proteomes" id="UP000634136"/>
    </source>
</evidence>
<protein>
    <submittedName>
        <fullName evidence="2">Uncharacterized protein</fullName>
    </submittedName>
</protein>
<keyword evidence="3" id="KW-1185">Reference proteome</keyword>